<reference evidence="9" key="1">
    <citation type="journal article" date="2019" name="Int. J. Syst. Evol. Microbiol.">
        <title>The Global Catalogue of Microorganisms (GCM) 10K type strain sequencing project: providing services to taxonomists for standard genome sequencing and annotation.</title>
        <authorList>
            <consortium name="The Broad Institute Genomics Platform"/>
            <consortium name="The Broad Institute Genome Sequencing Center for Infectious Disease"/>
            <person name="Wu L."/>
            <person name="Ma J."/>
        </authorList>
    </citation>
    <scope>NUCLEOTIDE SEQUENCE [LARGE SCALE GENOMIC DNA]</scope>
    <source>
        <strain evidence="9">CGMCC 4.7329</strain>
    </source>
</reference>
<keyword evidence="1" id="KW-1003">Cell membrane</keyword>
<dbReference type="PROSITE" id="PS51257">
    <property type="entry name" value="PROKAR_LIPOPROTEIN"/>
    <property type="match status" value="1"/>
</dbReference>
<organism evidence="8 9">
    <name type="scientific">Nocardia rhizosphaerihabitans</name>
    <dbReference type="NCBI Taxonomy" id="1691570"/>
    <lineage>
        <taxon>Bacteria</taxon>
        <taxon>Bacillati</taxon>
        <taxon>Actinomycetota</taxon>
        <taxon>Actinomycetes</taxon>
        <taxon>Mycobacteriales</taxon>
        <taxon>Nocardiaceae</taxon>
        <taxon>Nocardia</taxon>
    </lineage>
</organism>
<keyword evidence="4" id="KW-0564">Palmitate</keyword>
<keyword evidence="3" id="KW-0472">Membrane</keyword>
<evidence type="ECO:0000256" key="6">
    <source>
        <dbReference type="SAM" id="MobiDB-lite"/>
    </source>
</evidence>
<comment type="caution">
    <text evidence="8">The sequence shown here is derived from an EMBL/GenBank/DDBJ whole genome shotgun (WGS) entry which is preliminary data.</text>
</comment>
<dbReference type="Proteomes" id="UP000658127">
    <property type="component" value="Unassembled WGS sequence"/>
</dbReference>
<evidence type="ECO:0000256" key="4">
    <source>
        <dbReference type="ARBA" id="ARBA00023139"/>
    </source>
</evidence>
<evidence type="ECO:0000256" key="3">
    <source>
        <dbReference type="ARBA" id="ARBA00023136"/>
    </source>
</evidence>
<feature type="signal peptide" evidence="7">
    <location>
        <begin position="1"/>
        <end position="19"/>
    </location>
</feature>
<keyword evidence="2 7" id="KW-0732">Signal</keyword>
<name>A0ABQ2KA90_9NOCA</name>
<evidence type="ECO:0000256" key="2">
    <source>
        <dbReference type="ARBA" id="ARBA00022729"/>
    </source>
</evidence>
<dbReference type="RefSeq" id="WP_189027020.1">
    <property type="nucleotide sequence ID" value="NZ_BMNE01000002.1"/>
</dbReference>
<protein>
    <recommendedName>
        <fullName evidence="10">LppP/LprE lipoprotein</fullName>
    </recommendedName>
</protein>
<evidence type="ECO:0000256" key="5">
    <source>
        <dbReference type="ARBA" id="ARBA00023288"/>
    </source>
</evidence>
<sequence>MKNAVRMGALIAIAAASVAGCGGEIGSGTTTSTTTGKASATAAQPSAGQQPPATQAPGATQAPDAPGTVAPAPVTEAPAETSAPDTSAPNPAPANDIRGPGRCIDPASTGVQNALSRLGGSWVASQASADQPGNCGQLLWVRAVGGNSAGAPIHILFFSDGKWLGTATSEAYAFTYVTGASDNAVTVDYKWLVADEPFAAPQGGPATITYTWTGSKVTMSAPLPTEVTQPHR</sequence>
<dbReference type="EMBL" id="BMNE01000002">
    <property type="protein sequence ID" value="GGN77515.1"/>
    <property type="molecule type" value="Genomic_DNA"/>
</dbReference>
<feature type="region of interest" description="Disordered" evidence="6">
    <location>
        <begin position="24"/>
        <end position="108"/>
    </location>
</feature>
<evidence type="ECO:0000313" key="8">
    <source>
        <dbReference type="EMBL" id="GGN77515.1"/>
    </source>
</evidence>
<proteinExistence type="predicted"/>
<keyword evidence="5" id="KW-0449">Lipoprotein</keyword>
<dbReference type="InterPro" id="IPR025971">
    <property type="entry name" value="LppP/LprE"/>
</dbReference>
<evidence type="ECO:0000313" key="9">
    <source>
        <dbReference type="Proteomes" id="UP000658127"/>
    </source>
</evidence>
<dbReference type="Pfam" id="PF14041">
    <property type="entry name" value="Lipoprotein_21"/>
    <property type="match status" value="1"/>
</dbReference>
<feature type="chain" id="PRO_5045791094" description="LppP/LprE lipoprotein" evidence="7">
    <location>
        <begin position="20"/>
        <end position="232"/>
    </location>
</feature>
<keyword evidence="9" id="KW-1185">Reference proteome</keyword>
<evidence type="ECO:0000256" key="7">
    <source>
        <dbReference type="SAM" id="SignalP"/>
    </source>
</evidence>
<feature type="compositionally biased region" description="Low complexity" evidence="6">
    <location>
        <begin position="27"/>
        <end position="84"/>
    </location>
</feature>
<gene>
    <name evidence="8" type="ORF">GCM10011610_24040</name>
</gene>
<accession>A0ABQ2KA90</accession>
<evidence type="ECO:0000256" key="1">
    <source>
        <dbReference type="ARBA" id="ARBA00022475"/>
    </source>
</evidence>
<evidence type="ECO:0008006" key="10">
    <source>
        <dbReference type="Google" id="ProtNLM"/>
    </source>
</evidence>